<organism evidence="5 6">
    <name type="scientific">Desulfacinum hydrothermale DSM 13146</name>
    <dbReference type="NCBI Taxonomy" id="1121390"/>
    <lineage>
        <taxon>Bacteria</taxon>
        <taxon>Pseudomonadati</taxon>
        <taxon>Thermodesulfobacteriota</taxon>
        <taxon>Syntrophobacteria</taxon>
        <taxon>Syntrophobacterales</taxon>
        <taxon>Syntrophobacteraceae</taxon>
        <taxon>Desulfacinum</taxon>
    </lineage>
</organism>
<dbReference type="EMBL" id="FWXF01000017">
    <property type="protein sequence ID" value="SMC26515.1"/>
    <property type="molecule type" value="Genomic_DNA"/>
</dbReference>
<dbReference type="AlphaFoldDB" id="A0A1W1XRN4"/>
<keyword evidence="6" id="KW-1185">Reference proteome</keyword>
<keyword evidence="3" id="KW-1133">Transmembrane helix</keyword>
<dbReference type="InterPro" id="IPR003869">
    <property type="entry name" value="Polysac_CapD-like"/>
</dbReference>
<dbReference type="InterPro" id="IPR029063">
    <property type="entry name" value="SAM-dependent_MTases_sf"/>
</dbReference>
<evidence type="ECO:0000313" key="6">
    <source>
        <dbReference type="Proteomes" id="UP000192783"/>
    </source>
</evidence>
<dbReference type="InterPro" id="IPR036291">
    <property type="entry name" value="NAD(P)-bd_dom_sf"/>
</dbReference>
<reference evidence="5 6" key="1">
    <citation type="submission" date="2017-04" db="EMBL/GenBank/DDBJ databases">
        <authorList>
            <person name="Afonso C.L."/>
            <person name="Miller P.J."/>
            <person name="Scott M.A."/>
            <person name="Spackman E."/>
            <person name="Goraichik I."/>
            <person name="Dimitrov K.M."/>
            <person name="Suarez D.L."/>
            <person name="Swayne D.E."/>
        </authorList>
    </citation>
    <scope>NUCLEOTIDE SEQUENCE [LARGE SCALE GENOMIC DNA]</scope>
    <source>
        <strain evidence="5 6">DSM 13146</strain>
    </source>
</reference>
<dbReference type="RefSeq" id="WP_084058584.1">
    <property type="nucleotide sequence ID" value="NZ_FWXF01000017.1"/>
</dbReference>
<dbReference type="Proteomes" id="UP000192783">
    <property type="component" value="Unassembled WGS sequence"/>
</dbReference>
<dbReference type="InterPro" id="IPR051203">
    <property type="entry name" value="Polysaccharide_Synthase-Rel"/>
</dbReference>
<feature type="transmembrane region" description="Helical" evidence="3">
    <location>
        <begin position="12"/>
        <end position="32"/>
    </location>
</feature>
<evidence type="ECO:0000256" key="1">
    <source>
        <dbReference type="ARBA" id="ARBA00007430"/>
    </source>
</evidence>
<dbReference type="Pfam" id="PF13727">
    <property type="entry name" value="CoA_binding_3"/>
    <property type="match status" value="1"/>
</dbReference>
<dbReference type="Pfam" id="PF02719">
    <property type="entry name" value="Polysacc_synt_2"/>
    <property type="match status" value="1"/>
</dbReference>
<keyword evidence="3" id="KW-0812">Transmembrane</keyword>
<proteinExistence type="inferred from homology"/>
<gene>
    <name evidence="5" type="ORF">SAMN02746041_02656</name>
</gene>
<dbReference type="SUPFAM" id="SSF51735">
    <property type="entry name" value="NAD(P)-binding Rossmann-fold domains"/>
    <property type="match status" value="1"/>
</dbReference>
<evidence type="ECO:0000256" key="2">
    <source>
        <dbReference type="SAM" id="MobiDB-lite"/>
    </source>
</evidence>
<dbReference type="SUPFAM" id="SSF53335">
    <property type="entry name" value="S-adenosyl-L-methionine-dependent methyltransferases"/>
    <property type="match status" value="1"/>
</dbReference>
<feature type="transmembrane region" description="Helical" evidence="3">
    <location>
        <begin position="82"/>
        <end position="102"/>
    </location>
</feature>
<sequence>MISFIARQWKNPNFYIMLVSDGLFFVLALVGAYLLRFEFQLSPSNLEQIKQLLGPFVCVKLGTFLAFGLYRGMWRYTSLQDMWRLAQACALASMVLVSWLAFAYRLAGFSRAVLLLDPMLTFMFTACSRVMIRYVRGLSPGDSRLVVNFPGLKPRRRMKAQKNVVIIGAGQSGEKILREIYDNPHLHYNVVGFLDDDPEKIGRSLHGVGVLGRPDELPLIAERKEIHEVFIAIPSASGKQMRRLVGICDTCGIAYKTLPGIGEIMDGKVSIKALRDVAYEDLLGRPPVSLDTKEIARYLAGRTVLVTGCGGSIGSELCRQIIRFDPRKLILMDAGEANLYQIQMELEHEKGFHRYCAILGDVRNRALVESVFSEHRPEVVFHAAAYKHVPMIEKNPWEAIFNNVLGSKVIMEISAKYGVQHFVLVSTDKAVRPTNVMGASKRVTELIMLSLQGHSTRFMGVRFGNVVGSSGSVIPLFRRQIECGGPVTVTHPEVTRYFMTIPEAAQLILQAGSMGEGGEIFILEMGSPVKIADMARDLIRLSGKEPGEDIEIVFTGLREGEKLYEELITVGEGIVATHHEKIMVLSSNGKINGHGNPDDLRRWLDGHLKELFEAAERFDTQGIRRKLKEIVPEYQPENGGQGPGGRHADRKKE</sequence>
<name>A0A1W1XRN4_9BACT</name>
<accession>A0A1W1XRN4</accession>
<evidence type="ECO:0000313" key="5">
    <source>
        <dbReference type="EMBL" id="SMC26515.1"/>
    </source>
</evidence>
<dbReference type="STRING" id="1121390.SAMN02746041_02656"/>
<protein>
    <submittedName>
        <fullName evidence="5">NDP-sugar epimerase, includes UDP-GlcNAc-inverting 4,6-dehydratase FlaA1 and capsular polysaccharide biosynthesis protein EpsC</fullName>
    </submittedName>
</protein>
<feature type="domain" description="Polysaccharide biosynthesis protein CapD-like" evidence="4">
    <location>
        <begin position="304"/>
        <end position="585"/>
    </location>
</feature>
<dbReference type="Gene3D" id="3.40.50.720">
    <property type="entry name" value="NAD(P)-binding Rossmann-like Domain"/>
    <property type="match status" value="2"/>
</dbReference>
<dbReference type="PANTHER" id="PTHR43318:SF1">
    <property type="entry name" value="POLYSACCHARIDE BIOSYNTHESIS PROTEIN EPSC-RELATED"/>
    <property type="match status" value="1"/>
</dbReference>
<keyword evidence="3" id="KW-0472">Membrane</keyword>
<evidence type="ECO:0000259" key="4">
    <source>
        <dbReference type="Pfam" id="PF02719"/>
    </source>
</evidence>
<dbReference type="OrthoDB" id="9769113at2"/>
<dbReference type="CDD" id="cd05237">
    <property type="entry name" value="UDP_invert_4-6DH_SDR_e"/>
    <property type="match status" value="1"/>
</dbReference>
<feature type="transmembrane region" description="Helical" evidence="3">
    <location>
        <begin position="52"/>
        <end position="70"/>
    </location>
</feature>
<feature type="region of interest" description="Disordered" evidence="2">
    <location>
        <begin position="629"/>
        <end position="653"/>
    </location>
</feature>
<dbReference type="PANTHER" id="PTHR43318">
    <property type="entry name" value="UDP-N-ACETYLGLUCOSAMINE 4,6-DEHYDRATASE"/>
    <property type="match status" value="1"/>
</dbReference>
<evidence type="ECO:0000256" key="3">
    <source>
        <dbReference type="SAM" id="Phobius"/>
    </source>
</evidence>
<comment type="similarity">
    <text evidence="1">Belongs to the polysaccharide synthase family.</text>
</comment>